<proteinExistence type="predicted"/>
<protein>
    <submittedName>
        <fullName evidence="1">Uncharacterized protein</fullName>
    </submittedName>
</protein>
<evidence type="ECO:0000313" key="2">
    <source>
        <dbReference type="Proteomes" id="UP000294847"/>
    </source>
</evidence>
<sequence>MKSSFILTFAAAAAVVSAAQSKVIESSLWSPDLPELTPEMEEACENMRCHGIKLQDASAPGPFGEFVYSGYLYGLEQQGRIIKPVPGAIIDPEKLAAEGDKPACHVLVLLADKGELVAYGKAPIGEDVKALFSLGPDPSRDIWQFTTSANTWHPSYCNVHLKDPTKRLPYGLLVVGRVAGEYQLMLNNGLFVTAIGYNTQLRE</sequence>
<name>A0A4P7NIW1_PYROR</name>
<dbReference type="AlphaFoldDB" id="A0A4P7NIW1"/>
<accession>A0A4P7NIW1</accession>
<evidence type="ECO:0000313" key="1">
    <source>
        <dbReference type="EMBL" id="QBZ61971.1"/>
    </source>
</evidence>
<gene>
    <name evidence="1" type="ORF">PoMZ_10844</name>
</gene>
<dbReference type="EMBL" id="CP034208">
    <property type="protein sequence ID" value="QBZ61971.1"/>
    <property type="molecule type" value="Genomic_DNA"/>
</dbReference>
<organism evidence="1 2">
    <name type="scientific">Pyricularia oryzae</name>
    <name type="common">Rice blast fungus</name>
    <name type="synonym">Magnaporthe oryzae</name>
    <dbReference type="NCBI Taxonomy" id="318829"/>
    <lineage>
        <taxon>Eukaryota</taxon>
        <taxon>Fungi</taxon>
        <taxon>Dikarya</taxon>
        <taxon>Ascomycota</taxon>
        <taxon>Pezizomycotina</taxon>
        <taxon>Sordariomycetes</taxon>
        <taxon>Sordariomycetidae</taxon>
        <taxon>Magnaporthales</taxon>
        <taxon>Pyriculariaceae</taxon>
        <taxon>Pyricularia</taxon>
    </lineage>
</organism>
<dbReference type="Proteomes" id="UP000294847">
    <property type="component" value="Chromosome 5"/>
</dbReference>
<reference evidence="1 2" key="1">
    <citation type="journal article" date="2019" name="Mol. Biol. Evol.">
        <title>Blast fungal genomes show frequent chromosomal changes, gene gains and losses, and effector gene turnover.</title>
        <authorList>
            <person name="Gomez Luciano L.B."/>
            <person name="Jason Tsai I."/>
            <person name="Chuma I."/>
            <person name="Tosa Y."/>
            <person name="Chen Y.H."/>
            <person name="Li J.Y."/>
            <person name="Li M.Y."/>
            <person name="Jade Lu M.Y."/>
            <person name="Nakayashiki H."/>
            <person name="Li W.H."/>
        </authorList>
    </citation>
    <scope>NUCLEOTIDE SEQUENCE [LARGE SCALE GENOMIC DNA]</scope>
    <source>
        <strain evidence="1">MZ5-1-6</strain>
    </source>
</reference>